<dbReference type="InterPro" id="IPR019776">
    <property type="entry name" value="Flagellar_basal_body_rod_CS"/>
</dbReference>
<dbReference type="InterPro" id="IPR010930">
    <property type="entry name" value="Flg_bb/hook_C_dom"/>
</dbReference>
<evidence type="ECO:0000313" key="11">
    <source>
        <dbReference type="Proteomes" id="UP000009173"/>
    </source>
</evidence>
<keyword evidence="10" id="KW-0282">Flagellum</keyword>
<dbReference type="KEGG" id="dvl:Dvul_2422"/>
<feature type="domain" description="Flagellar hook-associated protein FlgK helical" evidence="9">
    <location>
        <begin position="95"/>
        <end position="263"/>
    </location>
</feature>
<dbReference type="GO" id="GO:0009424">
    <property type="term" value="C:bacterial-type flagellum hook"/>
    <property type="evidence" value="ECO:0007669"/>
    <property type="project" value="InterPro"/>
</dbReference>
<keyword evidence="10" id="KW-0969">Cilium</keyword>
<name>A0A0H3AAU2_NITV4</name>
<sequence>MSISSLFNLGWNALNGAQSAIQTTGNNIANVNTPGYSRQEVRFEEAPTLDKFGGQMGQGVYAAEVIRHFNKFLFSSYLDKYSTQQRWEKQYEELQGVENLFNEANTSGINAALTTFFNDWQELSKRPDDKSVREALLAHSDNLTKLIRNADDTMLRMQQEIDQQIGQDVDAVNDMLRSIADINRQLNIHDDPGRNNANTLYDQRDQLVRKLAEKLDVTVVDNGGGNYTVNTKAGQTLVDGTVAYELRFDGPKSEAQLTTTSAFDGTLEFTGSDSSEYTLEVVTGGAVGTATYRVSLDGGQTWLKDADGNELHYTTQTSPTTERVKGLDISFTGATQPMSAGDRFTITPKSGLYWVTPTRDPLNVTPQALSDGTDNTSRITGGSLGALFTVRDDKIGEYRDKLDAFANTLMWEVNRIHSQGAGLEKLAQSAGTTKVPNTTASLGSPTAGINFHDRLQDGNIGIYVYDKTTGAVVNSGSIDFSSVVPPGLANFSKDDHSLQDVVDAINNDAKFTGLITASIKDGKLVVDGVGDNVFSFGADSTGVLAALGLNTFFQGSGAADIALRPELRQNTGLINAGQVNGASEGNSGDNNSAKEIAALATKKVTVSMFSSNSGNQSLSEFYSSIVAVVGADTASAKFNKAFHQAMSDDIDSRMSSVSGVNLDEEMASLVKFQHSYKAAAKLVTTADEMFQVLLGLKQ</sequence>
<evidence type="ECO:0000256" key="5">
    <source>
        <dbReference type="ARBA" id="ARBA00022525"/>
    </source>
</evidence>
<dbReference type="AlphaFoldDB" id="A0A0H3AAU2"/>
<dbReference type="PANTHER" id="PTHR30033:SF1">
    <property type="entry name" value="FLAGELLAR HOOK-ASSOCIATED PROTEIN 1"/>
    <property type="match status" value="1"/>
</dbReference>
<dbReference type="Proteomes" id="UP000009173">
    <property type="component" value="Chromosome"/>
</dbReference>
<dbReference type="Pfam" id="PF22638">
    <property type="entry name" value="FlgK_D1"/>
    <property type="match status" value="2"/>
</dbReference>
<evidence type="ECO:0000256" key="2">
    <source>
        <dbReference type="ARBA" id="ARBA00004613"/>
    </source>
</evidence>
<evidence type="ECO:0000259" key="7">
    <source>
        <dbReference type="Pfam" id="PF00460"/>
    </source>
</evidence>
<evidence type="ECO:0000256" key="1">
    <source>
        <dbReference type="ARBA" id="ARBA00004365"/>
    </source>
</evidence>
<dbReference type="Pfam" id="PF00460">
    <property type="entry name" value="Flg_bb_rod"/>
    <property type="match status" value="1"/>
</dbReference>
<dbReference type="GO" id="GO:0044780">
    <property type="term" value="P:bacterial-type flagellum assembly"/>
    <property type="evidence" value="ECO:0007669"/>
    <property type="project" value="InterPro"/>
</dbReference>
<evidence type="ECO:0000256" key="6">
    <source>
        <dbReference type="ARBA" id="ARBA00023143"/>
    </source>
</evidence>
<dbReference type="Pfam" id="PF06429">
    <property type="entry name" value="Flg_bbr_C"/>
    <property type="match status" value="1"/>
</dbReference>
<dbReference type="HOGENOM" id="CLU_012762_1_3_7"/>
<comment type="similarity">
    <text evidence="3">Belongs to the flagella basal body rod proteins family.</text>
</comment>
<dbReference type="SUPFAM" id="SSF64518">
    <property type="entry name" value="Phase 1 flagellin"/>
    <property type="match status" value="2"/>
</dbReference>
<feature type="domain" description="Flagellar hook-associated protein FlgK helical" evidence="9">
    <location>
        <begin position="370"/>
        <end position="424"/>
    </location>
</feature>
<dbReference type="PANTHER" id="PTHR30033">
    <property type="entry name" value="FLAGELLAR HOOK-ASSOCIATED PROTEIN 1"/>
    <property type="match status" value="1"/>
</dbReference>
<dbReference type="NCBIfam" id="TIGR02492">
    <property type="entry name" value="flgK_ends"/>
    <property type="match status" value="1"/>
</dbReference>
<dbReference type="GO" id="GO:0005198">
    <property type="term" value="F:structural molecule activity"/>
    <property type="evidence" value="ECO:0007669"/>
    <property type="project" value="InterPro"/>
</dbReference>
<dbReference type="InterPro" id="IPR001444">
    <property type="entry name" value="Flag_bb_rod_N"/>
</dbReference>
<reference evidence="11" key="1">
    <citation type="journal article" date="2009" name="Environ. Microbiol.">
        <title>Contribution of mobile genetic elements to Desulfovibrio vulgaris genome plasticity.</title>
        <authorList>
            <person name="Walker C.B."/>
            <person name="Stolyar S."/>
            <person name="Chivian D."/>
            <person name="Pinel N."/>
            <person name="Gabster J.A."/>
            <person name="Dehal P.S."/>
            <person name="He Z."/>
            <person name="Yang Z.K."/>
            <person name="Yen H.C."/>
            <person name="Zhou J."/>
            <person name="Wall J.D."/>
            <person name="Hazen T.C."/>
            <person name="Arkin A.P."/>
            <person name="Stahl D.A."/>
        </authorList>
    </citation>
    <scope>NUCLEOTIDE SEQUENCE [LARGE SCALE GENOMIC DNA]</scope>
    <source>
        <strain evidence="11">DP4</strain>
    </source>
</reference>
<proteinExistence type="inferred from homology"/>
<dbReference type="PRINTS" id="PR01005">
    <property type="entry name" value="FLGHOOKAP1"/>
</dbReference>
<dbReference type="InterPro" id="IPR002371">
    <property type="entry name" value="FlgK"/>
</dbReference>
<dbReference type="EMBL" id="CP000527">
    <property type="protein sequence ID" value="ABM29438.1"/>
    <property type="molecule type" value="Genomic_DNA"/>
</dbReference>
<dbReference type="RefSeq" id="WP_011792845.1">
    <property type="nucleotide sequence ID" value="NC_008751.1"/>
</dbReference>
<evidence type="ECO:0000313" key="10">
    <source>
        <dbReference type="EMBL" id="ABM29438.1"/>
    </source>
</evidence>
<keyword evidence="5" id="KW-0964">Secreted</keyword>
<dbReference type="InterPro" id="IPR053927">
    <property type="entry name" value="FlgK_helical"/>
</dbReference>
<evidence type="ECO:0000256" key="4">
    <source>
        <dbReference type="ARBA" id="ARBA00016244"/>
    </source>
</evidence>
<evidence type="ECO:0000259" key="8">
    <source>
        <dbReference type="Pfam" id="PF06429"/>
    </source>
</evidence>
<evidence type="ECO:0000259" key="9">
    <source>
        <dbReference type="Pfam" id="PF22638"/>
    </source>
</evidence>
<accession>A0A0H3AAU2</accession>
<dbReference type="PROSITE" id="PS00588">
    <property type="entry name" value="FLAGELLA_BB_ROD"/>
    <property type="match status" value="1"/>
</dbReference>
<keyword evidence="6" id="KW-0975">Bacterial flagellum</keyword>
<gene>
    <name evidence="10" type="ordered locus">Dvul_2422</name>
</gene>
<dbReference type="GO" id="GO:0005576">
    <property type="term" value="C:extracellular region"/>
    <property type="evidence" value="ECO:0007669"/>
    <property type="project" value="UniProtKB-SubCell"/>
</dbReference>
<feature type="domain" description="Flagellar basal-body/hook protein C-terminal" evidence="8">
    <location>
        <begin position="655"/>
        <end position="695"/>
    </location>
</feature>
<keyword evidence="10" id="KW-0966">Cell projection</keyword>
<comment type="subcellular location">
    <subcellularLocation>
        <location evidence="1">Bacterial flagellum</location>
    </subcellularLocation>
    <subcellularLocation>
        <location evidence="2">Secreted</location>
    </subcellularLocation>
</comment>
<organism evidence="10 11">
    <name type="scientific">Nitratidesulfovibrio vulgaris (strain DP4)</name>
    <name type="common">Desulfovibrio vulgaris</name>
    <dbReference type="NCBI Taxonomy" id="391774"/>
    <lineage>
        <taxon>Bacteria</taxon>
        <taxon>Pseudomonadati</taxon>
        <taxon>Thermodesulfobacteriota</taxon>
        <taxon>Desulfovibrionia</taxon>
        <taxon>Desulfovibrionales</taxon>
        <taxon>Desulfovibrionaceae</taxon>
        <taxon>Nitratidesulfovibrio</taxon>
    </lineage>
</organism>
<protein>
    <recommendedName>
        <fullName evidence="4">Flagellar hook-associated protein 1</fullName>
    </recommendedName>
</protein>
<feature type="domain" description="Flagellar basal body rod protein N-terminal" evidence="7">
    <location>
        <begin position="10"/>
        <end position="36"/>
    </location>
</feature>
<evidence type="ECO:0000256" key="3">
    <source>
        <dbReference type="ARBA" id="ARBA00009677"/>
    </source>
</evidence>